<organism evidence="2 3">
    <name type="scientific">Elysia marginata</name>
    <dbReference type="NCBI Taxonomy" id="1093978"/>
    <lineage>
        <taxon>Eukaryota</taxon>
        <taxon>Metazoa</taxon>
        <taxon>Spiralia</taxon>
        <taxon>Lophotrochozoa</taxon>
        <taxon>Mollusca</taxon>
        <taxon>Gastropoda</taxon>
        <taxon>Heterobranchia</taxon>
        <taxon>Euthyneura</taxon>
        <taxon>Panpulmonata</taxon>
        <taxon>Sacoglossa</taxon>
        <taxon>Placobranchoidea</taxon>
        <taxon>Plakobranchidae</taxon>
        <taxon>Elysia</taxon>
    </lineage>
</organism>
<evidence type="ECO:0000313" key="2">
    <source>
        <dbReference type="EMBL" id="GFS21205.1"/>
    </source>
</evidence>
<dbReference type="AlphaFoldDB" id="A0AAV4JG18"/>
<name>A0AAV4JG18_9GAST</name>
<feature type="compositionally biased region" description="Basic residues" evidence="1">
    <location>
        <begin position="1"/>
        <end position="13"/>
    </location>
</feature>
<reference evidence="2 3" key="1">
    <citation type="journal article" date="2021" name="Elife">
        <title>Chloroplast acquisition without the gene transfer in kleptoplastic sea slugs, Plakobranchus ocellatus.</title>
        <authorList>
            <person name="Maeda T."/>
            <person name="Takahashi S."/>
            <person name="Yoshida T."/>
            <person name="Shimamura S."/>
            <person name="Takaki Y."/>
            <person name="Nagai Y."/>
            <person name="Toyoda A."/>
            <person name="Suzuki Y."/>
            <person name="Arimoto A."/>
            <person name="Ishii H."/>
            <person name="Satoh N."/>
            <person name="Nishiyama T."/>
            <person name="Hasebe M."/>
            <person name="Maruyama T."/>
            <person name="Minagawa J."/>
            <person name="Obokata J."/>
            <person name="Shigenobu S."/>
        </authorList>
    </citation>
    <scope>NUCLEOTIDE SEQUENCE [LARGE SCALE GENOMIC DNA]</scope>
</reference>
<accession>A0AAV4JG18</accession>
<feature type="region of interest" description="Disordered" evidence="1">
    <location>
        <begin position="1"/>
        <end position="231"/>
    </location>
</feature>
<dbReference type="Proteomes" id="UP000762676">
    <property type="component" value="Unassembled WGS sequence"/>
</dbReference>
<keyword evidence="3" id="KW-1185">Reference proteome</keyword>
<sequence>MPQDRSHRRKRSRSFSPVPSKHKRSWQNDEPKRPGHAPQRSLSPPRGKKPPNYKSSPGYSGKRNRPDSPLLRGPRRSPSPLPRKRPFSRSPGHRGPSPGARPIRDAPPPRRDSRPSAPPPRQRSNSPRPIKKIGNDRNKQDSYYSKRTPSPDPRYLAKKKSRLSSLSPPPPSTPYSHHPSTSKAGNVKKRPVSSNPRRSQSPLPPLPVLGGAASRGDPMMQERKVTSAGKKKYSRLTLNKRFTTEDQAPFRLEENVTIAILRNPNAEPSEEVTVKRVFDSALFKMIHRKAEGRKPIFDREEIKVWRHDENLADDPDFERRLVRVKSSSQTGKPASDSLSRMSPDVIRKAFGLQVGARSKSRSPHREPQIRYSSLSRVMVHLKPAGPSSALTHDWLAIASAACELVTAG</sequence>
<dbReference type="EMBL" id="BMAT01006858">
    <property type="protein sequence ID" value="GFS21205.1"/>
    <property type="molecule type" value="Genomic_DNA"/>
</dbReference>
<feature type="compositionally biased region" description="Basic and acidic residues" evidence="1">
    <location>
        <begin position="102"/>
        <end position="114"/>
    </location>
</feature>
<comment type="caution">
    <text evidence="2">The sequence shown here is derived from an EMBL/GenBank/DDBJ whole genome shotgun (WGS) entry which is preliminary data.</text>
</comment>
<protein>
    <submittedName>
        <fullName evidence="2">Uncharacterized protein</fullName>
    </submittedName>
</protein>
<feature type="compositionally biased region" description="Low complexity" evidence="1">
    <location>
        <begin position="67"/>
        <end position="78"/>
    </location>
</feature>
<evidence type="ECO:0000256" key="1">
    <source>
        <dbReference type="SAM" id="MobiDB-lite"/>
    </source>
</evidence>
<gene>
    <name evidence="2" type="ORF">ElyMa_003333000</name>
</gene>
<evidence type="ECO:0000313" key="3">
    <source>
        <dbReference type="Proteomes" id="UP000762676"/>
    </source>
</evidence>
<proteinExistence type="predicted"/>